<feature type="domain" description="RNA polymerase sigma factor 70 region 4 type 2" evidence="6">
    <location>
        <begin position="126"/>
        <end position="176"/>
    </location>
</feature>
<gene>
    <name evidence="7" type="ORF">KL86DYS2_10872</name>
</gene>
<dbReference type="RefSeq" id="WP_283686952.1">
    <property type="nucleotide sequence ID" value="NZ_LT599021.1"/>
</dbReference>
<dbReference type="GO" id="GO:0003677">
    <property type="term" value="F:DNA binding"/>
    <property type="evidence" value="ECO:0007669"/>
    <property type="project" value="InterPro"/>
</dbReference>
<evidence type="ECO:0000256" key="2">
    <source>
        <dbReference type="ARBA" id="ARBA00023015"/>
    </source>
</evidence>
<dbReference type="NCBIfam" id="TIGR02985">
    <property type="entry name" value="Sig70_bacteroi1"/>
    <property type="match status" value="1"/>
</dbReference>
<dbReference type="InterPro" id="IPR014327">
    <property type="entry name" value="RNA_pol_sigma70_bacteroid"/>
</dbReference>
<dbReference type="SUPFAM" id="SSF88659">
    <property type="entry name" value="Sigma3 and sigma4 domains of RNA polymerase sigma factors"/>
    <property type="match status" value="1"/>
</dbReference>
<protein>
    <recommendedName>
        <fullName evidence="8">RNA polymerase sigma-70 factor</fullName>
    </recommendedName>
</protein>
<evidence type="ECO:0000256" key="1">
    <source>
        <dbReference type="ARBA" id="ARBA00010641"/>
    </source>
</evidence>
<evidence type="ECO:0008006" key="8">
    <source>
        <dbReference type="Google" id="ProtNLM"/>
    </source>
</evidence>
<evidence type="ECO:0000256" key="4">
    <source>
        <dbReference type="ARBA" id="ARBA00023163"/>
    </source>
</evidence>
<dbReference type="GO" id="GO:0006352">
    <property type="term" value="P:DNA-templated transcription initiation"/>
    <property type="evidence" value="ECO:0007669"/>
    <property type="project" value="InterPro"/>
</dbReference>
<keyword evidence="4" id="KW-0804">Transcription</keyword>
<evidence type="ECO:0000313" key="7">
    <source>
        <dbReference type="EMBL" id="SBV95233.1"/>
    </source>
</evidence>
<comment type="similarity">
    <text evidence="1">Belongs to the sigma-70 factor family. ECF subfamily.</text>
</comment>
<keyword evidence="2" id="KW-0805">Transcription regulation</keyword>
<dbReference type="SUPFAM" id="SSF88946">
    <property type="entry name" value="Sigma2 domain of RNA polymerase sigma factors"/>
    <property type="match status" value="1"/>
</dbReference>
<evidence type="ECO:0000259" key="6">
    <source>
        <dbReference type="Pfam" id="PF08281"/>
    </source>
</evidence>
<dbReference type="Gene3D" id="1.10.10.10">
    <property type="entry name" value="Winged helix-like DNA-binding domain superfamily/Winged helix DNA-binding domain"/>
    <property type="match status" value="1"/>
</dbReference>
<dbReference type="InterPro" id="IPR014284">
    <property type="entry name" value="RNA_pol_sigma-70_dom"/>
</dbReference>
<evidence type="ECO:0000259" key="5">
    <source>
        <dbReference type="Pfam" id="PF04542"/>
    </source>
</evidence>
<dbReference type="InterPro" id="IPR007627">
    <property type="entry name" value="RNA_pol_sigma70_r2"/>
</dbReference>
<dbReference type="Pfam" id="PF08281">
    <property type="entry name" value="Sigma70_r4_2"/>
    <property type="match status" value="1"/>
</dbReference>
<evidence type="ECO:0000256" key="3">
    <source>
        <dbReference type="ARBA" id="ARBA00023082"/>
    </source>
</evidence>
<accession>A0A212J732</accession>
<reference evidence="7" key="1">
    <citation type="submission" date="2016-04" db="EMBL/GenBank/DDBJ databases">
        <authorList>
            <person name="Evans L.H."/>
            <person name="Alamgir A."/>
            <person name="Owens N."/>
            <person name="Weber N.D."/>
            <person name="Virtaneva K."/>
            <person name="Barbian K."/>
            <person name="Babar A."/>
            <person name="Rosenke K."/>
        </authorList>
    </citation>
    <scope>NUCLEOTIDE SEQUENCE</scope>
    <source>
        <strain evidence="7">86-2</strain>
    </source>
</reference>
<keyword evidence="3" id="KW-0731">Sigma factor</keyword>
<dbReference type="InterPro" id="IPR039425">
    <property type="entry name" value="RNA_pol_sigma-70-like"/>
</dbReference>
<dbReference type="PANTHER" id="PTHR43133:SF46">
    <property type="entry name" value="RNA POLYMERASE SIGMA-70 FACTOR ECF SUBFAMILY"/>
    <property type="match status" value="1"/>
</dbReference>
<feature type="domain" description="RNA polymerase sigma-70 region 2" evidence="5">
    <location>
        <begin position="25"/>
        <end position="94"/>
    </location>
</feature>
<name>A0A212J732_9BACT</name>
<dbReference type="InterPro" id="IPR036388">
    <property type="entry name" value="WH-like_DNA-bd_sf"/>
</dbReference>
<organism evidence="7">
    <name type="scientific">uncultured Dysgonomonas sp</name>
    <dbReference type="NCBI Taxonomy" id="206096"/>
    <lineage>
        <taxon>Bacteria</taxon>
        <taxon>Pseudomonadati</taxon>
        <taxon>Bacteroidota</taxon>
        <taxon>Bacteroidia</taxon>
        <taxon>Bacteroidales</taxon>
        <taxon>Dysgonomonadaceae</taxon>
        <taxon>Dysgonomonas</taxon>
        <taxon>environmental samples</taxon>
    </lineage>
</organism>
<dbReference type="InterPro" id="IPR013325">
    <property type="entry name" value="RNA_pol_sigma_r2"/>
</dbReference>
<dbReference type="InterPro" id="IPR013324">
    <property type="entry name" value="RNA_pol_sigma_r3/r4-like"/>
</dbReference>
<dbReference type="EMBL" id="FLUL01000001">
    <property type="protein sequence ID" value="SBV95233.1"/>
    <property type="molecule type" value="Genomic_DNA"/>
</dbReference>
<dbReference type="Gene3D" id="1.10.1740.10">
    <property type="match status" value="1"/>
</dbReference>
<dbReference type="NCBIfam" id="TIGR02937">
    <property type="entry name" value="sigma70-ECF"/>
    <property type="match status" value="1"/>
</dbReference>
<proteinExistence type="inferred from homology"/>
<dbReference type="PANTHER" id="PTHR43133">
    <property type="entry name" value="RNA POLYMERASE ECF-TYPE SIGMA FACTO"/>
    <property type="match status" value="1"/>
</dbReference>
<dbReference type="GO" id="GO:0016987">
    <property type="term" value="F:sigma factor activity"/>
    <property type="evidence" value="ECO:0007669"/>
    <property type="project" value="UniProtKB-KW"/>
</dbReference>
<dbReference type="AlphaFoldDB" id="A0A212J732"/>
<sequence length="184" mass="21776">MENQITYKLLEALHKGNHKAFETIFLKYFPKVKYYINGFVKSVAVAEELTQNVFVKVWENHDSFTMTSKGIKGFDSYIYTIAYRQTIDYIRGKQIRESFYNERIVLPLDLVNAEDEYIAKETMLLVEMEIENMPEKQRTIYKMSRNQGIPNDKIAEQLEISKRTVENQLSLAMKKIRNVLSFFF</sequence>
<dbReference type="Pfam" id="PF04542">
    <property type="entry name" value="Sigma70_r2"/>
    <property type="match status" value="1"/>
</dbReference>
<dbReference type="InterPro" id="IPR013249">
    <property type="entry name" value="RNA_pol_sigma70_r4_t2"/>
</dbReference>